<dbReference type="SMART" id="SM01130">
    <property type="entry name" value="DHDPS"/>
    <property type="match status" value="1"/>
</dbReference>
<evidence type="ECO:0000256" key="4">
    <source>
        <dbReference type="PIRSR" id="PIRSR001365-1"/>
    </source>
</evidence>
<dbReference type="RefSeq" id="WP_069975427.1">
    <property type="nucleotide sequence ID" value="NZ_CP017269.1"/>
</dbReference>
<dbReference type="KEGG" id="gfe:Gferi_08325"/>
<dbReference type="InterPro" id="IPR013785">
    <property type="entry name" value="Aldolase_TIM"/>
</dbReference>
<proteinExistence type="inferred from homology"/>
<sequence length="306" mass="34258">MNKKYYGVIPPIITPVDAYENVDEEGFRLLLEHCIKGGLHGMFVAGSNGETMALTQKERDNAIRIAVEQCRDRIPVMAGVMDTSTRRVIENIHKFEQLGGKCAVITSIFYARHTSQDETIRHFEQIVKETNVDIMIYNIPMFTGLALTANTIKEIAKFDRIVGYKDSGGNFPDFQQLLTHFEGSDFSMLQGTTAYAMASMLLGADGFVPSIAPLFPKLFVEAYEAGRSKNIELAMKYDVLLRETSKILGMTKNATAANKFALSTLGYTDKRIIAPQDPIKEEEEKNIIAKIAEINEKHETFRASLQ</sequence>
<evidence type="ECO:0008006" key="8">
    <source>
        <dbReference type="Google" id="ProtNLM"/>
    </source>
</evidence>
<organism evidence="6 7">
    <name type="scientific">Geosporobacter ferrireducens</name>
    <dbReference type="NCBI Taxonomy" id="1424294"/>
    <lineage>
        <taxon>Bacteria</taxon>
        <taxon>Bacillati</taxon>
        <taxon>Bacillota</taxon>
        <taxon>Clostridia</taxon>
        <taxon>Peptostreptococcales</taxon>
        <taxon>Thermotaleaceae</taxon>
        <taxon>Geosporobacter</taxon>
    </lineage>
</organism>
<dbReference type="PIRSF" id="PIRSF001365">
    <property type="entry name" value="DHDPS"/>
    <property type="match status" value="1"/>
</dbReference>
<name>A0A1D8GF99_9FIRM</name>
<evidence type="ECO:0000313" key="7">
    <source>
        <dbReference type="Proteomes" id="UP000095743"/>
    </source>
</evidence>
<evidence type="ECO:0000256" key="3">
    <source>
        <dbReference type="PIRNR" id="PIRNR001365"/>
    </source>
</evidence>
<protein>
    <recommendedName>
        <fullName evidence="8">Dihydrodipicolinate synthase family protein</fullName>
    </recommendedName>
</protein>
<evidence type="ECO:0000256" key="5">
    <source>
        <dbReference type="PIRSR" id="PIRSR001365-2"/>
    </source>
</evidence>
<dbReference type="Pfam" id="PF00701">
    <property type="entry name" value="DHDPS"/>
    <property type="match status" value="1"/>
</dbReference>
<dbReference type="Proteomes" id="UP000095743">
    <property type="component" value="Chromosome"/>
</dbReference>
<dbReference type="STRING" id="1424294.Gferi_08325"/>
<dbReference type="PANTHER" id="PTHR12128:SF66">
    <property type="entry name" value="4-HYDROXY-2-OXOGLUTARATE ALDOLASE, MITOCHONDRIAL"/>
    <property type="match status" value="1"/>
</dbReference>
<gene>
    <name evidence="6" type="ORF">Gferi_08325</name>
</gene>
<dbReference type="PRINTS" id="PR00146">
    <property type="entry name" value="DHPICSNTHASE"/>
</dbReference>
<feature type="binding site" evidence="5">
    <location>
        <position position="208"/>
    </location>
    <ligand>
        <name>pyruvate</name>
        <dbReference type="ChEBI" id="CHEBI:15361"/>
    </ligand>
</feature>
<feature type="active site" description="Proton donor/acceptor" evidence="4">
    <location>
        <position position="137"/>
    </location>
</feature>
<keyword evidence="2 3" id="KW-0456">Lyase</keyword>
<dbReference type="PANTHER" id="PTHR12128">
    <property type="entry name" value="DIHYDRODIPICOLINATE SYNTHASE"/>
    <property type="match status" value="1"/>
</dbReference>
<accession>A0A1D8GF99</accession>
<dbReference type="InterPro" id="IPR002220">
    <property type="entry name" value="DapA-like"/>
</dbReference>
<dbReference type="SUPFAM" id="SSF51569">
    <property type="entry name" value="Aldolase"/>
    <property type="match status" value="1"/>
</dbReference>
<evidence type="ECO:0000256" key="2">
    <source>
        <dbReference type="ARBA" id="ARBA00023239"/>
    </source>
</evidence>
<comment type="similarity">
    <text evidence="1 3">Belongs to the DapA family.</text>
</comment>
<reference evidence="6 7" key="1">
    <citation type="submission" date="2016-09" db="EMBL/GenBank/DDBJ databases">
        <title>Genomic analysis reveals versatility of anaerobic energy metabolism of Geosporobacter ferrireducens IRF9 of phylum Firmicutes.</title>
        <authorList>
            <person name="Kim S.-J."/>
        </authorList>
    </citation>
    <scope>NUCLEOTIDE SEQUENCE [LARGE SCALE GENOMIC DNA]</scope>
    <source>
        <strain evidence="6 7">IRF9</strain>
    </source>
</reference>
<evidence type="ECO:0000313" key="6">
    <source>
        <dbReference type="EMBL" id="AOT69584.1"/>
    </source>
</evidence>
<keyword evidence="7" id="KW-1185">Reference proteome</keyword>
<feature type="active site" description="Schiff-base intermediate with substrate" evidence="4">
    <location>
        <position position="165"/>
    </location>
</feature>
<dbReference type="Gene3D" id="3.20.20.70">
    <property type="entry name" value="Aldolase class I"/>
    <property type="match status" value="1"/>
</dbReference>
<dbReference type="CDD" id="cd00408">
    <property type="entry name" value="DHDPS-like"/>
    <property type="match status" value="1"/>
</dbReference>
<dbReference type="EMBL" id="CP017269">
    <property type="protein sequence ID" value="AOT69584.1"/>
    <property type="molecule type" value="Genomic_DNA"/>
</dbReference>
<evidence type="ECO:0000256" key="1">
    <source>
        <dbReference type="ARBA" id="ARBA00007592"/>
    </source>
</evidence>
<dbReference type="GO" id="GO:0008840">
    <property type="term" value="F:4-hydroxy-tetrahydrodipicolinate synthase activity"/>
    <property type="evidence" value="ECO:0007669"/>
    <property type="project" value="TreeGrafter"/>
</dbReference>
<dbReference type="AlphaFoldDB" id="A0A1D8GF99"/>